<reference evidence="2" key="1">
    <citation type="submission" date="2015-03" db="EMBL/GenBank/DDBJ databases">
        <title>Wuchereria bancrofti Genome Sequencing Papua New Guinea Strain.</title>
        <authorList>
            <person name="Small S.T."/>
            <person name="Serre D."/>
            <person name="Zimmerman P.A."/>
        </authorList>
    </citation>
    <scope>NUCLEOTIDE SEQUENCE [LARGE SCALE GENOMIC DNA]</scope>
    <source>
        <strain evidence="2">pt0022</strain>
    </source>
</reference>
<evidence type="ECO:0000313" key="2">
    <source>
        <dbReference type="Proteomes" id="UP000093561"/>
    </source>
</evidence>
<reference evidence="2" key="2">
    <citation type="journal article" date="2016" name="Mol. Ecol.">
        <title>Population genomics of the filarial nematode parasite Wuchereria bancrofti from mosquitoes.</title>
        <authorList>
            <person name="Small S.T."/>
            <person name="Reimer L.J."/>
            <person name="Tisch D.J."/>
            <person name="King C.L."/>
            <person name="Christensen B.M."/>
            <person name="Siba P.M."/>
            <person name="Kazura J.W."/>
            <person name="Serre D."/>
            <person name="Zimmerman P.A."/>
        </authorList>
    </citation>
    <scope>NUCLEOTIDE SEQUENCE</scope>
    <source>
        <strain evidence="2">pt0022</strain>
    </source>
</reference>
<dbReference type="WBParaSite" id="mrna-Wban_02926">
    <property type="protein sequence ID" value="mrna-Wban_02926"/>
    <property type="gene ID" value="Wban_02926"/>
</dbReference>
<dbReference type="Proteomes" id="UP000093561">
    <property type="component" value="Unassembled WGS sequence"/>
</dbReference>
<reference evidence="3" key="3">
    <citation type="submission" date="2024-02" db="UniProtKB">
        <authorList>
            <consortium name="WormBaseParasite"/>
        </authorList>
    </citation>
    <scope>IDENTIFICATION</scope>
    <source>
        <strain evidence="3">pt0022</strain>
    </source>
</reference>
<organism evidence="2 3">
    <name type="scientific">Wuchereria bancrofti</name>
    <dbReference type="NCBI Taxonomy" id="6293"/>
    <lineage>
        <taxon>Eukaryota</taxon>
        <taxon>Metazoa</taxon>
        <taxon>Ecdysozoa</taxon>
        <taxon>Nematoda</taxon>
        <taxon>Chromadorea</taxon>
        <taxon>Rhabditida</taxon>
        <taxon>Spirurina</taxon>
        <taxon>Spiruromorpha</taxon>
        <taxon>Filarioidea</taxon>
        <taxon>Onchocercidae</taxon>
        <taxon>Wuchereria</taxon>
    </lineage>
</organism>
<proteinExistence type="predicted"/>
<protein>
    <submittedName>
        <fullName evidence="3">Uncharacterized protein</fullName>
    </submittedName>
</protein>
<dbReference type="AlphaFoldDB" id="A0AAF5PMV0"/>
<evidence type="ECO:0000256" key="1">
    <source>
        <dbReference type="SAM" id="SignalP"/>
    </source>
</evidence>
<feature type="chain" id="PRO_5041961579" evidence="1">
    <location>
        <begin position="20"/>
        <end position="73"/>
    </location>
</feature>
<keyword evidence="1" id="KW-0732">Signal</keyword>
<sequence>MKQIFSLGLISLLFNLLRASPISSIWRNLPHSAAQSMKRSIYGLYHRLPGYAYNEQPESRIYLLPPAYRSWMN</sequence>
<accession>A0AAF5PMV0</accession>
<name>A0AAF5PMV0_WUCBA</name>
<feature type="signal peptide" evidence="1">
    <location>
        <begin position="1"/>
        <end position="19"/>
    </location>
</feature>
<evidence type="ECO:0000313" key="3">
    <source>
        <dbReference type="WBParaSite" id="mrna-Wban_02926"/>
    </source>
</evidence>